<protein>
    <submittedName>
        <fullName evidence="1">Uncharacterized protein</fullName>
    </submittedName>
</protein>
<dbReference type="EMBL" id="GU943120">
    <property type="protein sequence ID" value="ADD96147.1"/>
    <property type="molecule type" value="Genomic_DNA"/>
</dbReference>
<name>D6PK96_9ZZZZ</name>
<accession>D6PK96</accession>
<sequence length="94" mass="10332">MKALIFENKVVDVQATEFEVAPTMSWVDCDDTVKIGFSYDGSTFTSDEPTAEEIATLEAERQAKANLKASAKAKLIAGEALTEERERGCLRKKS</sequence>
<reference evidence="1" key="1">
    <citation type="journal article" date="2010" name="ISME J.">
        <title>Metagenome of the Mediterranean deep chlorophyll maximum studied by direct and fosmid library 454 pyrosequencing.</title>
        <authorList>
            <person name="Ghai R."/>
            <person name="Martin-Cuadrado A.B."/>
            <person name="Molto A.G."/>
            <person name="Heredia I.G."/>
            <person name="Cabrera R."/>
            <person name="Martin J."/>
            <person name="Verdu M."/>
            <person name="Deschamps P."/>
            <person name="Moreira D."/>
            <person name="Lopez-Garcia P."/>
            <person name="Mira A."/>
            <person name="Rodriguez-Valera F."/>
        </authorList>
    </citation>
    <scope>NUCLEOTIDE SEQUENCE</scope>
</reference>
<evidence type="ECO:0000313" key="1">
    <source>
        <dbReference type="EMBL" id="ADD96147.1"/>
    </source>
</evidence>
<organism evidence="1">
    <name type="scientific">uncultured organism MedDCM-OCT-S04-C777</name>
    <dbReference type="NCBI Taxonomy" id="743619"/>
    <lineage>
        <taxon>unclassified sequences</taxon>
        <taxon>environmental samples</taxon>
    </lineage>
</organism>
<proteinExistence type="predicted"/>
<dbReference type="AlphaFoldDB" id="D6PK96"/>